<evidence type="ECO:0008006" key="4">
    <source>
        <dbReference type="Google" id="ProtNLM"/>
    </source>
</evidence>
<evidence type="ECO:0000256" key="1">
    <source>
        <dbReference type="SAM" id="Phobius"/>
    </source>
</evidence>
<name>X6P0A4_RETFI</name>
<reference evidence="2 3" key="1">
    <citation type="journal article" date="2013" name="Curr. Biol.">
        <title>The Genome of the Foraminiferan Reticulomyxa filosa.</title>
        <authorList>
            <person name="Glockner G."/>
            <person name="Hulsmann N."/>
            <person name="Schleicher M."/>
            <person name="Noegel A.A."/>
            <person name="Eichinger L."/>
            <person name="Gallinger C."/>
            <person name="Pawlowski J."/>
            <person name="Sierra R."/>
            <person name="Euteneuer U."/>
            <person name="Pillet L."/>
            <person name="Moustafa A."/>
            <person name="Platzer M."/>
            <person name="Groth M."/>
            <person name="Szafranski K."/>
            <person name="Schliwa M."/>
        </authorList>
    </citation>
    <scope>NUCLEOTIDE SEQUENCE [LARGE SCALE GENOMIC DNA]</scope>
</reference>
<evidence type="ECO:0000313" key="3">
    <source>
        <dbReference type="Proteomes" id="UP000023152"/>
    </source>
</evidence>
<feature type="transmembrane region" description="Helical" evidence="1">
    <location>
        <begin position="242"/>
        <end position="262"/>
    </location>
</feature>
<dbReference type="SUPFAM" id="SSF50965">
    <property type="entry name" value="Galactose oxidase, central domain"/>
    <property type="match status" value="1"/>
</dbReference>
<gene>
    <name evidence="2" type="ORF">RFI_05615</name>
</gene>
<dbReference type="Gene3D" id="2.120.10.80">
    <property type="entry name" value="Kelch-type beta propeller"/>
    <property type="match status" value="1"/>
</dbReference>
<keyword evidence="1" id="KW-1133">Transmembrane helix</keyword>
<dbReference type="Proteomes" id="UP000023152">
    <property type="component" value="Unassembled WGS sequence"/>
</dbReference>
<organism evidence="2 3">
    <name type="scientific">Reticulomyxa filosa</name>
    <dbReference type="NCBI Taxonomy" id="46433"/>
    <lineage>
        <taxon>Eukaryota</taxon>
        <taxon>Sar</taxon>
        <taxon>Rhizaria</taxon>
        <taxon>Retaria</taxon>
        <taxon>Foraminifera</taxon>
        <taxon>Monothalamids</taxon>
        <taxon>Reticulomyxidae</taxon>
        <taxon>Reticulomyxa</taxon>
    </lineage>
</organism>
<dbReference type="AlphaFoldDB" id="X6P0A4"/>
<protein>
    <recommendedName>
        <fullName evidence="4">Kelch motif family protein</fullName>
    </recommendedName>
</protein>
<dbReference type="InterPro" id="IPR015915">
    <property type="entry name" value="Kelch-typ_b-propeller"/>
</dbReference>
<keyword evidence="1" id="KW-0812">Transmembrane</keyword>
<dbReference type="EMBL" id="ASPP01004878">
    <property type="protein sequence ID" value="ETO31504.1"/>
    <property type="molecule type" value="Genomic_DNA"/>
</dbReference>
<evidence type="ECO:0000313" key="2">
    <source>
        <dbReference type="EMBL" id="ETO31504.1"/>
    </source>
</evidence>
<sequence>MFNQNKTLFQSLKDLPIPLCHTQCILYKHELLICGGYEQRVCYSYHTIKNEYKFICEYPIDAALQVHCVVKLVDNNKDNDQITLLSFGSTNDGENKHTLIMKYVSVWNELNDCNQWIPFTDNHNNPIILGGNSDYRGVRAVIGGRNKNLLFIAYYYYNISVFNLNTFQFIRYDILPIDKSISFYCFVLKPEDEKEQEMMKINRQNCQMLLFKQSKGLSIEYDEDNNTFQYHQLSICDDIIPFYAYAYVCIDDIILFFGGYYWSGNTCIISKLVHKYSIRENKWMVFENTLPISLSDSVAILNEEDNDIHIIGGQDNKYTAVLTHMKTKLSIWDPLQLVIIYLFIYFNEIKINLTNN</sequence>
<dbReference type="InterPro" id="IPR011043">
    <property type="entry name" value="Gal_Oxase/kelch_b-propeller"/>
</dbReference>
<accession>X6P0A4</accession>
<proteinExistence type="predicted"/>
<keyword evidence="1" id="KW-0472">Membrane</keyword>
<keyword evidence="3" id="KW-1185">Reference proteome</keyword>
<comment type="caution">
    <text evidence="2">The sequence shown here is derived from an EMBL/GenBank/DDBJ whole genome shotgun (WGS) entry which is preliminary data.</text>
</comment>